<name>A0A2S0PA86_9NEIS</name>
<dbReference type="PROSITE" id="PS51352">
    <property type="entry name" value="THIOREDOXIN_2"/>
    <property type="match status" value="1"/>
</dbReference>
<keyword evidence="2" id="KW-0813">Transport</keyword>
<feature type="site" description="Contributes to redox potential value" evidence="8">
    <location>
        <position position="31"/>
    </location>
</feature>
<evidence type="ECO:0000256" key="5">
    <source>
        <dbReference type="ARBA" id="ARBA00023284"/>
    </source>
</evidence>
<reference evidence="11 12" key="1">
    <citation type="submission" date="2018-04" db="EMBL/GenBank/DDBJ databases">
        <title>Denitrifier Microvirgula.</title>
        <authorList>
            <person name="Anderson E."/>
            <person name="Jang J."/>
            <person name="Ishii S."/>
        </authorList>
    </citation>
    <scope>NUCLEOTIDE SEQUENCE [LARGE SCALE GENOMIC DNA]</scope>
    <source>
        <strain evidence="11 12">BE2.4</strain>
    </source>
</reference>
<dbReference type="RefSeq" id="WP_107889333.1">
    <property type="nucleotide sequence ID" value="NZ_CP028519.1"/>
</dbReference>
<dbReference type="EMBL" id="CP028519">
    <property type="protein sequence ID" value="AVY94314.1"/>
    <property type="molecule type" value="Genomic_DNA"/>
</dbReference>
<feature type="active site" description="Nucleophile" evidence="8">
    <location>
        <position position="33"/>
    </location>
</feature>
<dbReference type="CDD" id="cd02947">
    <property type="entry name" value="TRX_family"/>
    <property type="match status" value="1"/>
</dbReference>
<evidence type="ECO:0000256" key="8">
    <source>
        <dbReference type="PIRSR" id="PIRSR000077-1"/>
    </source>
</evidence>
<feature type="domain" description="Thioredoxin" evidence="10">
    <location>
        <begin position="1"/>
        <end position="105"/>
    </location>
</feature>
<dbReference type="OrthoDB" id="9790390at2"/>
<evidence type="ECO:0000256" key="3">
    <source>
        <dbReference type="ARBA" id="ARBA00022982"/>
    </source>
</evidence>
<keyword evidence="4 9" id="KW-1015">Disulfide bond</keyword>
<dbReference type="PIRSF" id="PIRSF000077">
    <property type="entry name" value="Thioredoxin"/>
    <property type="match status" value="1"/>
</dbReference>
<dbReference type="InterPro" id="IPR005746">
    <property type="entry name" value="Thioredoxin"/>
</dbReference>
<dbReference type="SUPFAM" id="SSF52833">
    <property type="entry name" value="Thioredoxin-like"/>
    <property type="match status" value="1"/>
</dbReference>
<protein>
    <recommendedName>
        <fullName evidence="6 7">Thioredoxin</fullName>
    </recommendedName>
</protein>
<dbReference type="STRING" id="1122240.GCA_000620105_00011"/>
<evidence type="ECO:0000313" key="12">
    <source>
        <dbReference type="Proteomes" id="UP000244173"/>
    </source>
</evidence>
<evidence type="ECO:0000259" key="10">
    <source>
        <dbReference type="PROSITE" id="PS51352"/>
    </source>
</evidence>
<evidence type="ECO:0000256" key="6">
    <source>
        <dbReference type="NCBIfam" id="TIGR01068"/>
    </source>
</evidence>
<dbReference type="AlphaFoldDB" id="A0A2S0PA86"/>
<accession>A0A2S0PA86</accession>
<dbReference type="GO" id="GO:0005829">
    <property type="term" value="C:cytosol"/>
    <property type="evidence" value="ECO:0007669"/>
    <property type="project" value="TreeGrafter"/>
</dbReference>
<evidence type="ECO:0000256" key="9">
    <source>
        <dbReference type="PIRSR" id="PIRSR000077-4"/>
    </source>
</evidence>
<keyword evidence="5 9" id="KW-0676">Redox-active center</keyword>
<dbReference type="Gene3D" id="3.40.30.10">
    <property type="entry name" value="Glutaredoxin"/>
    <property type="match status" value="1"/>
</dbReference>
<dbReference type="PANTHER" id="PTHR45663:SF40">
    <property type="entry name" value="THIOREDOXIN 2"/>
    <property type="match status" value="1"/>
</dbReference>
<dbReference type="GO" id="GO:0015035">
    <property type="term" value="F:protein-disulfide reductase activity"/>
    <property type="evidence" value="ECO:0007669"/>
    <property type="project" value="UniProtKB-UniRule"/>
</dbReference>
<feature type="active site" description="Nucleophile" evidence="8">
    <location>
        <position position="30"/>
    </location>
</feature>
<dbReference type="InterPro" id="IPR036249">
    <property type="entry name" value="Thioredoxin-like_sf"/>
</dbReference>
<dbReference type="InterPro" id="IPR013766">
    <property type="entry name" value="Thioredoxin_domain"/>
</dbReference>
<dbReference type="Pfam" id="PF00085">
    <property type="entry name" value="Thioredoxin"/>
    <property type="match status" value="1"/>
</dbReference>
<gene>
    <name evidence="11" type="primary">trxA</name>
    <name evidence="11" type="ORF">DAI18_09870</name>
</gene>
<comment type="similarity">
    <text evidence="1 7">Belongs to the thioredoxin family.</text>
</comment>
<evidence type="ECO:0000313" key="11">
    <source>
        <dbReference type="EMBL" id="AVY94314.1"/>
    </source>
</evidence>
<proteinExistence type="inferred from homology"/>
<evidence type="ECO:0000256" key="1">
    <source>
        <dbReference type="ARBA" id="ARBA00008987"/>
    </source>
</evidence>
<keyword evidence="12" id="KW-1185">Reference proteome</keyword>
<organism evidence="11 12">
    <name type="scientific">Microvirgula aerodenitrificans</name>
    <dbReference type="NCBI Taxonomy" id="57480"/>
    <lineage>
        <taxon>Bacteria</taxon>
        <taxon>Pseudomonadati</taxon>
        <taxon>Pseudomonadota</taxon>
        <taxon>Betaproteobacteria</taxon>
        <taxon>Neisseriales</taxon>
        <taxon>Aquaspirillaceae</taxon>
        <taxon>Microvirgula</taxon>
    </lineage>
</organism>
<keyword evidence="3" id="KW-0249">Electron transport</keyword>
<feature type="site" description="Contributes to redox potential value" evidence="8">
    <location>
        <position position="32"/>
    </location>
</feature>
<sequence>MAVENLNQDTFKTALDDERPLVVDFWAPWCGPCRNFAPVFEAASEAHPDIRFVKINTEEEQDLTNAFRIRSIPTLMVFREQVMLFNQAGALSAPQLEQLIGQIKSVDMAEVHRQIAEDAAAKE</sequence>
<evidence type="ECO:0000256" key="7">
    <source>
        <dbReference type="PIRNR" id="PIRNR000077"/>
    </source>
</evidence>
<evidence type="ECO:0000256" key="4">
    <source>
        <dbReference type="ARBA" id="ARBA00023157"/>
    </source>
</evidence>
<dbReference type="PRINTS" id="PR00421">
    <property type="entry name" value="THIOREDOXIN"/>
</dbReference>
<dbReference type="PANTHER" id="PTHR45663">
    <property type="entry name" value="GEO12009P1"/>
    <property type="match status" value="1"/>
</dbReference>
<feature type="disulfide bond" description="Redox-active" evidence="9">
    <location>
        <begin position="30"/>
        <end position="33"/>
    </location>
</feature>
<evidence type="ECO:0000256" key="2">
    <source>
        <dbReference type="ARBA" id="ARBA00022448"/>
    </source>
</evidence>
<dbReference type="PROSITE" id="PS00194">
    <property type="entry name" value="THIOREDOXIN_1"/>
    <property type="match status" value="1"/>
</dbReference>
<dbReference type="InterPro" id="IPR017937">
    <property type="entry name" value="Thioredoxin_CS"/>
</dbReference>
<dbReference type="KEGG" id="maer:DAI18_09870"/>
<dbReference type="NCBIfam" id="TIGR01068">
    <property type="entry name" value="thioredoxin"/>
    <property type="match status" value="1"/>
</dbReference>
<dbReference type="Proteomes" id="UP000244173">
    <property type="component" value="Chromosome"/>
</dbReference>
<feature type="site" description="Deprotonates C-terminal active site Cys" evidence="8">
    <location>
        <position position="24"/>
    </location>
</feature>